<organism evidence="6 7">
    <name type="scientific">Dokdonella fugitiva</name>
    <dbReference type="NCBI Taxonomy" id="328517"/>
    <lineage>
        <taxon>Bacteria</taxon>
        <taxon>Pseudomonadati</taxon>
        <taxon>Pseudomonadota</taxon>
        <taxon>Gammaproteobacteria</taxon>
        <taxon>Lysobacterales</taxon>
        <taxon>Rhodanobacteraceae</taxon>
        <taxon>Dokdonella</taxon>
    </lineage>
</organism>
<dbReference type="InterPro" id="IPR036505">
    <property type="entry name" value="Amidase/PGRP_sf"/>
</dbReference>
<dbReference type="GO" id="GO:0019867">
    <property type="term" value="C:outer membrane"/>
    <property type="evidence" value="ECO:0007669"/>
    <property type="project" value="TreeGrafter"/>
</dbReference>
<dbReference type="Gene3D" id="3.40.80.10">
    <property type="entry name" value="Peptidoglycan recognition protein-like"/>
    <property type="match status" value="1"/>
</dbReference>
<protein>
    <recommendedName>
        <fullName evidence="2">N-acetylmuramoyl-L-alanine amidase</fullName>
        <ecNumber evidence="2">3.5.1.28</ecNumber>
    </recommendedName>
</protein>
<dbReference type="EC" id="3.5.1.28" evidence="2"/>
<dbReference type="GO" id="GO:0009253">
    <property type="term" value="P:peptidoglycan catabolic process"/>
    <property type="evidence" value="ECO:0007669"/>
    <property type="project" value="InterPro"/>
</dbReference>
<feature type="domain" description="N-acetylmuramoyl-L-alanine amidase" evidence="5">
    <location>
        <begin position="20"/>
        <end position="164"/>
    </location>
</feature>
<dbReference type="GO" id="GO:0009254">
    <property type="term" value="P:peptidoglycan turnover"/>
    <property type="evidence" value="ECO:0007669"/>
    <property type="project" value="TreeGrafter"/>
</dbReference>
<keyword evidence="4" id="KW-0961">Cell wall biogenesis/degradation</keyword>
<evidence type="ECO:0000256" key="1">
    <source>
        <dbReference type="ARBA" id="ARBA00001561"/>
    </source>
</evidence>
<dbReference type="PANTHER" id="PTHR30417:SF1">
    <property type="entry name" value="N-ACETYLMURAMOYL-L-ALANINE AMIDASE AMID"/>
    <property type="match status" value="1"/>
</dbReference>
<dbReference type="PANTHER" id="PTHR30417">
    <property type="entry name" value="N-ACETYLMURAMOYL-L-ALANINE AMIDASE AMID"/>
    <property type="match status" value="1"/>
</dbReference>
<dbReference type="AlphaFoldDB" id="A0A839F149"/>
<evidence type="ECO:0000259" key="5">
    <source>
        <dbReference type="SMART" id="SM00644"/>
    </source>
</evidence>
<keyword evidence="7" id="KW-1185">Reference proteome</keyword>
<comment type="catalytic activity">
    <reaction evidence="1">
        <text>Hydrolyzes the link between N-acetylmuramoyl residues and L-amino acid residues in certain cell-wall glycopeptides.</text>
        <dbReference type="EC" id="3.5.1.28"/>
    </reaction>
</comment>
<name>A0A839F149_9GAMM</name>
<dbReference type="Pfam" id="PF01510">
    <property type="entry name" value="Amidase_2"/>
    <property type="match status" value="1"/>
</dbReference>
<evidence type="ECO:0000256" key="4">
    <source>
        <dbReference type="ARBA" id="ARBA00023316"/>
    </source>
</evidence>
<evidence type="ECO:0000313" key="6">
    <source>
        <dbReference type="EMBL" id="MBA8885961.1"/>
    </source>
</evidence>
<keyword evidence="3 6" id="KW-0378">Hydrolase</keyword>
<evidence type="ECO:0000256" key="3">
    <source>
        <dbReference type="ARBA" id="ARBA00022801"/>
    </source>
</evidence>
<gene>
    <name evidence="6" type="ORF">FHW12_000152</name>
</gene>
<dbReference type="CDD" id="cd06583">
    <property type="entry name" value="PGRP"/>
    <property type="match status" value="1"/>
</dbReference>
<dbReference type="GO" id="GO:0008745">
    <property type="term" value="F:N-acetylmuramoyl-L-alanine amidase activity"/>
    <property type="evidence" value="ECO:0007669"/>
    <property type="project" value="UniProtKB-EC"/>
</dbReference>
<evidence type="ECO:0000313" key="7">
    <source>
        <dbReference type="Proteomes" id="UP000550401"/>
    </source>
</evidence>
<reference evidence="6 7" key="1">
    <citation type="submission" date="2020-07" db="EMBL/GenBank/DDBJ databases">
        <title>Genomic Encyclopedia of Type Strains, Phase IV (KMG-V): Genome sequencing to study the core and pangenomes of soil and plant-associated prokaryotes.</title>
        <authorList>
            <person name="Whitman W."/>
        </authorList>
    </citation>
    <scope>NUCLEOTIDE SEQUENCE [LARGE SCALE GENOMIC DNA]</scope>
    <source>
        <strain evidence="6 7">RH2WT43</strain>
    </source>
</reference>
<dbReference type="SUPFAM" id="SSF55846">
    <property type="entry name" value="N-acetylmuramoyl-L-alanine amidase-like"/>
    <property type="match status" value="1"/>
</dbReference>
<accession>A0A839F149</accession>
<dbReference type="SMART" id="SM00644">
    <property type="entry name" value="Ami_2"/>
    <property type="match status" value="1"/>
</dbReference>
<dbReference type="InterPro" id="IPR002502">
    <property type="entry name" value="Amidase_domain"/>
</dbReference>
<dbReference type="EMBL" id="JACGXL010000001">
    <property type="protein sequence ID" value="MBA8885961.1"/>
    <property type="molecule type" value="Genomic_DNA"/>
</dbReference>
<comment type="caution">
    <text evidence="6">The sequence shown here is derived from an EMBL/GenBank/DDBJ whole genome shotgun (WGS) entry which is preliminary data.</text>
</comment>
<dbReference type="Proteomes" id="UP000550401">
    <property type="component" value="Unassembled WGS sequence"/>
</dbReference>
<dbReference type="GO" id="GO:0071555">
    <property type="term" value="P:cell wall organization"/>
    <property type="evidence" value="ECO:0007669"/>
    <property type="project" value="UniProtKB-KW"/>
</dbReference>
<proteinExistence type="predicted"/>
<dbReference type="RefSeq" id="WP_182529083.1">
    <property type="nucleotide sequence ID" value="NZ_JACGXL010000001.1"/>
</dbReference>
<dbReference type="InterPro" id="IPR051206">
    <property type="entry name" value="NAMLAA_amidase_2"/>
</dbReference>
<sequence length="198" mass="22334">MPPVLSTPPLAIEDWPLPYEERLAARPSSAIDLVVIHCTELPDMAMAREFGERIHYAGTQTGNSGHYYIDLAGKVYRFVADTRVANHTYGYNPRSIGIELVNIGRYPDWGDSRHQAFTVPYTAEQIASLRTLLAQLRNDHANLRWIAGHEDLDRRLEPAKDDPSVLLRRRQDPGPLFPWNEIVPSSGLERLNATPTVP</sequence>
<evidence type="ECO:0000256" key="2">
    <source>
        <dbReference type="ARBA" id="ARBA00011901"/>
    </source>
</evidence>